<comment type="catalytic activity">
    <reaction evidence="12">
        <text>19-(4-hydroxyphenyl)nonadecanoyl-[(phenol)carboxyphthiodiolenone synthase] + 2 (S)-methylmalonyl-CoA + 3 malonyl-CoA + 5 NADPH + 10 H(+) = C37-(phenol)carboxyphthiodiolenone-[(phenol)carboxyphthiodiolenone synthase] + 5 CO2 + 5 NADP(+) + 5 CoA + 2 H2O</text>
        <dbReference type="Rhea" id="RHEA:57760"/>
        <dbReference type="Rhea" id="RHEA-COMP:14273"/>
        <dbReference type="Rhea" id="RHEA-COMP:14990"/>
        <dbReference type="ChEBI" id="CHEBI:15377"/>
        <dbReference type="ChEBI" id="CHEBI:15378"/>
        <dbReference type="ChEBI" id="CHEBI:16526"/>
        <dbReference type="ChEBI" id="CHEBI:57287"/>
        <dbReference type="ChEBI" id="CHEBI:57327"/>
        <dbReference type="ChEBI" id="CHEBI:57384"/>
        <dbReference type="ChEBI" id="CHEBI:57783"/>
        <dbReference type="ChEBI" id="CHEBI:58349"/>
        <dbReference type="ChEBI" id="CHEBI:133301"/>
        <dbReference type="ChEBI" id="CHEBI:142260"/>
        <dbReference type="EC" id="2.3.1.292"/>
    </reaction>
</comment>
<keyword evidence="3" id="KW-0596">Phosphopantetheine</keyword>
<dbReference type="InterPro" id="IPR014030">
    <property type="entry name" value="Ketoacyl_synth_N"/>
</dbReference>
<comment type="catalytic activity">
    <reaction evidence="14">
        <text>icosanoyl-[(phenol)carboxyphthiodiolenone synthase] + 2 (S)-methylmalonyl-CoA + 3 malonyl-CoA + 5 NADPH + 10 H(+) = C32-carboxyphthiodiolenone-[(phenol)carboxyphthiodiolenone synthase] + 5 CO2 + 5 NADP(+) + 5 CoA + 2 H2O</text>
        <dbReference type="Rhea" id="RHEA:57748"/>
        <dbReference type="Rhea" id="RHEA-COMP:14985"/>
        <dbReference type="Rhea" id="RHEA-COMP:14986"/>
        <dbReference type="ChEBI" id="CHEBI:15377"/>
        <dbReference type="ChEBI" id="CHEBI:15378"/>
        <dbReference type="ChEBI" id="CHEBI:16526"/>
        <dbReference type="ChEBI" id="CHEBI:57287"/>
        <dbReference type="ChEBI" id="CHEBI:57327"/>
        <dbReference type="ChEBI" id="CHEBI:57384"/>
        <dbReference type="ChEBI" id="CHEBI:57783"/>
        <dbReference type="ChEBI" id="CHEBI:58349"/>
        <dbReference type="ChEBI" id="CHEBI:87848"/>
        <dbReference type="ChEBI" id="CHEBI:142236"/>
        <dbReference type="EC" id="2.3.1.292"/>
    </reaction>
</comment>
<comment type="function">
    <text evidence="15">Part of the PpsABCDE complex involved in the biosynthesis of the lipid core common to phthiocerols and phenolphthiocerols by successive additions of malonyl-CoA or methylmalonyl-CoA extender units. PpsA can accept as substrate the activated forms of either icosanoyl (C20), docosanoyl (C22) or lignoceroyl (C24) groups from FadD26, or a (4-hydroxyphenyl)-C17 or (4-hydroxyphenyl)-C19 fatty acyl from FadD29. PpsA initiates the biosynthesis and extends its substrate using a malonyl-CoA extender unit. The PpsB and PpsC proteins add the second and third malonyl-CoA extender units. PpsD adds an (R)-methylmalonyl unit and PpsE adds a second (R)-methylmalonyl unit. The incorporation of the methylmalonyl units results in formation of two branched methyl groups in the elongated product.</text>
</comment>
<keyword evidence="6" id="KW-0276">Fatty acid metabolism</keyword>
<dbReference type="InterPro" id="IPR050091">
    <property type="entry name" value="PKS_NRPS_Biosynth_Enz"/>
</dbReference>
<dbReference type="Pfam" id="PF02801">
    <property type="entry name" value="Ketoacyl-synt_C"/>
    <property type="match status" value="1"/>
</dbReference>
<protein>
    <recommendedName>
        <fullName evidence="17">Phenolphthiocerol/phthiocerol polyketide synthase subunit E</fullName>
        <ecNumber evidence="16">2.3.1.292</ecNumber>
    </recommendedName>
    <alternativeName>
        <fullName evidence="19">(Phenol)carboxyphthiodiolenone synthase subunit E</fullName>
    </alternativeName>
    <alternativeName>
        <fullName evidence="20">Beta-ketoacyl-acyl-carrier-protein synthase I</fullName>
    </alternativeName>
    <alternativeName>
        <fullName evidence="18">Phthiocerol synthesis polyketide synthase type I PpsE</fullName>
    </alternativeName>
</protein>
<organism evidence="23 24">
    <name type="scientific">Variovorax paradoxus</name>
    <dbReference type="NCBI Taxonomy" id="34073"/>
    <lineage>
        <taxon>Bacteria</taxon>
        <taxon>Pseudomonadati</taxon>
        <taxon>Pseudomonadota</taxon>
        <taxon>Betaproteobacteria</taxon>
        <taxon>Burkholderiales</taxon>
        <taxon>Comamonadaceae</taxon>
        <taxon>Variovorax</taxon>
    </lineage>
</organism>
<dbReference type="FunFam" id="1.10.1200.10:FF:000005">
    <property type="entry name" value="Nonribosomal peptide synthetase 1"/>
    <property type="match status" value="1"/>
</dbReference>
<evidence type="ECO:0000256" key="9">
    <source>
        <dbReference type="ARBA" id="ARBA00023098"/>
    </source>
</evidence>
<evidence type="ECO:0000256" key="8">
    <source>
        <dbReference type="ARBA" id="ARBA00023002"/>
    </source>
</evidence>
<dbReference type="InterPro" id="IPR013968">
    <property type="entry name" value="PKS_KR"/>
</dbReference>
<keyword evidence="8" id="KW-0560">Oxidoreductase</keyword>
<proteinExistence type="predicted"/>
<dbReference type="Pfam" id="PF00550">
    <property type="entry name" value="PP-binding"/>
    <property type="match status" value="1"/>
</dbReference>
<evidence type="ECO:0000256" key="16">
    <source>
        <dbReference type="ARBA" id="ARBA00066974"/>
    </source>
</evidence>
<gene>
    <name evidence="23" type="primary">ppsE</name>
    <name evidence="23" type="ORF">VPARA_34960</name>
</gene>
<evidence type="ECO:0000256" key="14">
    <source>
        <dbReference type="ARBA" id="ARBA00052745"/>
    </source>
</evidence>
<comment type="caution">
    <text evidence="23">The sequence shown here is derived from an EMBL/GenBank/DDBJ whole genome shotgun (WGS) entry which is preliminary data.</text>
</comment>
<accession>A0A0H2M400</accession>
<dbReference type="CDD" id="cd08953">
    <property type="entry name" value="KR_2_SDR_x"/>
    <property type="match status" value="1"/>
</dbReference>
<dbReference type="Pfam" id="PF16197">
    <property type="entry name" value="KAsynt_C_assoc"/>
    <property type="match status" value="1"/>
</dbReference>
<dbReference type="InterPro" id="IPR014043">
    <property type="entry name" value="Acyl_transferase_dom"/>
</dbReference>
<comment type="catalytic activity">
    <reaction evidence="11">
        <text>17-(4-hydroxyphenyl)heptadecanoyl-[(phenol)carboxyphthiodiolenone synthase] + 2 (S)-methylmalonyl-CoA + 3 malonyl-CoA + 5 NADPH + 10 H(+) = C35-(phenol)carboxyphthiodiolenone-[(phenol)carboxyphthiodiolenone synthase] + 5 CO2 + 5 NADP(+) + 5 CoA + 2 H2O</text>
        <dbReference type="Rhea" id="RHEA:57756"/>
        <dbReference type="Rhea" id="RHEA-COMP:14272"/>
        <dbReference type="Rhea" id="RHEA-COMP:14989"/>
        <dbReference type="ChEBI" id="CHEBI:15377"/>
        <dbReference type="ChEBI" id="CHEBI:15378"/>
        <dbReference type="ChEBI" id="CHEBI:16526"/>
        <dbReference type="ChEBI" id="CHEBI:57287"/>
        <dbReference type="ChEBI" id="CHEBI:57327"/>
        <dbReference type="ChEBI" id="CHEBI:57384"/>
        <dbReference type="ChEBI" id="CHEBI:57783"/>
        <dbReference type="ChEBI" id="CHEBI:58349"/>
        <dbReference type="ChEBI" id="CHEBI:133300"/>
        <dbReference type="ChEBI" id="CHEBI:142259"/>
        <dbReference type="EC" id="2.3.1.292"/>
    </reaction>
</comment>
<comment type="cofactor">
    <cofactor evidence="1">
        <name>NADP(+)</name>
        <dbReference type="ChEBI" id="CHEBI:58349"/>
    </cofactor>
</comment>
<evidence type="ECO:0000256" key="11">
    <source>
        <dbReference type="ARBA" id="ARBA00050973"/>
    </source>
</evidence>
<evidence type="ECO:0000256" key="4">
    <source>
        <dbReference type="ARBA" id="ARBA00022553"/>
    </source>
</evidence>
<dbReference type="SUPFAM" id="SSF47336">
    <property type="entry name" value="ACP-like"/>
    <property type="match status" value="1"/>
</dbReference>
<dbReference type="Pfam" id="PF00109">
    <property type="entry name" value="ketoacyl-synt"/>
    <property type="match status" value="1"/>
</dbReference>
<keyword evidence="5 23" id="KW-0808">Transferase</keyword>
<dbReference type="InterPro" id="IPR016036">
    <property type="entry name" value="Malonyl_transacylase_ACP-bd"/>
</dbReference>
<evidence type="ECO:0000256" key="3">
    <source>
        <dbReference type="ARBA" id="ARBA00022450"/>
    </source>
</evidence>
<dbReference type="InterPro" id="IPR020841">
    <property type="entry name" value="PKS_Beta-ketoAc_synthase_dom"/>
</dbReference>
<dbReference type="CDD" id="cd00833">
    <property type="entry name" value="PKS"/>
    <property type="match status" value="1"/>
</dbReference>
<dbReference type="Proteomes" id="UP000035170">
    <property type="component" value="Unassembled WGS sequence"/>
</dbReference>
<dbReference type="GO" id="GO:0031177">
    <property type="term" value="F:phosphopantetheine binding"/>
    <property type="evidence" value="ECO:0007669"/>
    <property type="project" value="InterPro"/>
</dbReference>
<feature type="domain" description="Ketosynthase family 3 (KS3)" evidence="22">
    <location>
        <begin position="12"/>
        <end position="442"/>
    </location>
</feature>
<dbReference type="InterPro" id="IPR057326">
    <property type="entry name" value="KR_dom"/>
</dbReference>
<dbReference type="InterPro" id="IPR036736">
    <property type="entry name" value="ACP-like_sf"/>
</dbReference>
<sequence length="1520" mass="161353">MSPSCAPSEPSGIEIAIVGMAGRFPGADDVDAFWRNIRDGVASVSHFTDEQLRAQGVPQSLLDDPDYVKAGVMFEGFDKFDAGFFGYSPREAETLDPQQRIFLECAWASLEHAGCDAARWPGKVGVYAGEGTNVYLIRNLLPSFGLGAASGIADLLGLMSGNSGGSLCTRVSYKLDLRGPAVTVQTACSTSLTAVHTACQALLSHDCDMALAGGVWLNLLQEGGYRYQDGAILSPDGHCRAFDAKAAGTIIGSGAGIVVLKRLDDALRDGDTIHAVIKGSAANNDGAAKVGFTAPSVDGQAEVIRAAQLIAGVPADTIGYIEAHGTATTLGDPIELAALTQAFCADTARRGFCAVGSVKTNIGHLDAAAGVAGLIKTVMALKHRMLPPSLHYESPNPQIDFASSPFYVNAQLRPWPEGRAPRRAGVSSFGIGGTNVHVVLEEAPAVPAAKPASGWQVLPVSAKDEAALAQGRSQLAVHLQARPELALGDVAHTLQSGRRPFAWRSAVVADRLALASEMLASPMTPSSRAPAAVPEVVFLFPGGGAQHARMGEALYRDSAVFREELDRCAALLKAGTGIDLLALVFPADGDEAAANERLFRIEYAQPALFAVEYAMARWWMSCGVQPALMLGHSLGEYVAACLSGVFSLEDALRIVAARGRLMQTLPAGAMTAVSLPESALAEFLRDGCDLAAVNGEQFCVLAGPVDAIERAEETLRARQQLPRRLHVAIASHSSLVDPIVAELEQLIASLPRHAPRIPFLSNATGKPITEAQATSPAYWGRHLRGTVRFADGLREIFAAPGRVVLEVGPGETLAGLARQHPQSREAAGIWASQAHPQQTARNVQQLAIAVAGLWTAGVDIDWAACRAEGASRRRVPLPTYAFQRKRFWIEAGEAAQPARSTSSNLFYAPLWERSAPLSPAEKQGERTGCTLVLGDANSFTDRLARTLRERGEEVVLALRGPRFARTAPGQYALRAAERSDHEALLREVEAEAGPVLHLHHLWSLDGDRPAASHAQVFEAGYFSLLALAHALDAVGAAGRGTLALTVVTDRVEDVAGTEPLAPEKATLLGLAKILGQEYPSIGCRVVDVVLPAPESAAEAELAHRVADEAWAAPDESLVAYRGPHRWRKRYAPLPDVPAPAARQRLREGGVYLITGGMGGVGLAMARYLSRTWRAKLVLLGRTPLPGRSDWERLVADAGQPVVLRRKLQQLIDLEADGAEVLPVAADVNDAAQLRAALAAVHARFGAVHGVVHAVVHPDRGMIAQRTPALVEAAFAPKIAGTLALLDALRTEPLDFVLFCSSISVLIGGLGRSDYAAANAYLDALATASRRSSPLPLFSVNWDAWRDVGVALDMDLPEGVGLDERTGVLAFERIANGPDLPQTIVSVSPLAPRLRPLDDLFDSLDDAPAAEVRTGHSRPVLQTPYAAPEGELEEALAGFWSDALGIVPVGVHDNLFELGGDSLLAIRLLARVRKAYGVELHPAAFFKAPTIAELATLVELRLIEDIEREAETAETAEDSAP</sequence>
<dbReference type="InterPro" id="IPR016035">
    <property type="entry name" value="Acyl_Trfase/lysoPLipase"/>
</dbReference>
<dbReference type="GO" id="GO:0034081">
    <property type="term" value="C:polyketide synthase complex"/>
    <property type="evidence" value="ECO:0007669"/>
    <property type="project" value="UniProtKB-ARBA"/>
</dbReference>
<dbReference type="PATRIC" id="fig|34073.19.peg.3585"/>
<dbReference type="GO" id="GO:0004315">
    <property type="term" value="F:3-oxoacyl-[acyl-carrier-protein] synthase activity"/>
    <property type="evidence" value="ECO:0007669"/>
    <property type="project" value="InterPro"/>
</dbReference>
<keyword evidence="10" id="KW-0511">Multifunctional enzyme</keyword>
<dbReference type="InterPro" id="IPR006162">
    <property type="entry name" value="Ppantetheine_attach_site"/>
</dbReference>
<dbReference type="GO" id="GO:0016491">
    <property type="term" value="F:oxidoreductase activity"/>
    <property type="evidence" value="ECO:0007669"/>
    <property type="project" value="UniProtKB-KW"/>
</dbReference>
<comment type="catalytic activity">
    <reaction evidence="13">
        <text>docosanoyl-[(phenol)carboxyphthiodiolenone synthase] + 2 (S)-methylmalonyl-CoA + 3 malonyl-CoA + 5 NADPH + 10 H(+) = C34-carboxyphthiodiolenone-[(phenol)carboxyphthiodiolenone synthase] + 5 CO2 + 5 NADP(+) + 5 CoA + 2 H2O</text>
        <dbReference type="Rhea" id="RHEA:57752"/>
        <dbReference type="Rhea" id="RHEA-COMP:14987"/>
        <dbReference type="Rhea" id="RHEA-COMP:14988"/>
        <dbReference type="ChEBI" id="CHEBI:15377"/>
        <dbReference type="ChEBI" id="CHEBI:15378"/>
        <dbReference type="ChEBI" id="CHEBI:16526"/>
        <dbReference type="ChEBI" id="CHEBI:57287"/>
        <dbReference type="ChEBI" id="CHEBI:57327"/>
        <dbReference type="ChEBI" id="CHEBI:57384"/>
        <dbReference type="ChEBI" id="CHEBI:57783"/>
        <dbReference type="ChEBI" id="CHEBI:58349"/>
        <dbReference type="ChEBI" id="CHEBI:142237"/>
        <dbReference type="ChEBI" id="CHEBI:142238"/>
        <dbReference type="EC" id="2.3.1.292"/>
    </reaction>
</comment>
<dbReference type="SMART" id="SM00827">
    <property type="entry name" value="PKS_AT"/>
    <property type="match status" value="1"/>
</dbReference>
<dbReference type="Gene3D" id="3.30.70.3290">
    <property type="match status" value="1"/>
</dbReference>
<dbReference type="Pfam" id="PF00698">
    <property type="entry name" value="Acyl_transf_1"/>
    <property type="match status" value="1"/>
</dbReference>
<evidence type="ECO:0000256" key="17">
    <source>
        <dbReference type="ARBA" id="ARBA00073623"/>
    </source>
</evidence>
<dbReference type="Gene3D" id="3.40.366.10">
    <property type="entry name" value="Malonyl-Coenzyme A Acyl Carrier Protein, domain 2"/>
    <property type="match status" value="1"/>
</dbReference>
<evidence type="ECO:0000256" key="5">
    <source>
        <dbReference type="ARBA" id="ARBA00022679"/>
    </source>
</evidence>
<dbReference type="SMART" id="SM00822">
    <property type="entry name" value="PKS_KR"/>
    <property type="match status" value="1"/>
</dbReference>
<dbReference type="InterPro" id="IPR036291">
    <property type="entry name" value="NAD(P)-bd_dom_sf"/>
</dbReference>
<evidence type="ECO:0000256" key="2">
    <source>
        <dbReference type="ARBA" id="ARBA00001957"/>
    </source>
</evidence>
<reference evidence="23 24" key="1">
    <citation type="submission" date="2015-03" db="EMBL/GenBank/DDBJ databases">
        <title>Genome sequence of Variovorax paradoxus TBEA6.</title>
        <authorList>
            <person name="Poehlein A."/>
            <person name="Schuldes J."/>
            <person name="Wuebbeler J.H."/>
            <person name="Hiessl S."/>
            <person name="Steinbuechel A."/>
            <person name="Daniel R."/>
        </authorList>
    </citation>
    <scope>NUCLEOTIDE SEQUENCE [LARGE SCALE GENOMIC DNA]</scope>
    <source>
        <strain evidence="23 24">TBEA6</strain>
    </source>
</reference>
<dbReference type="InterPro" id="IPR001227">
    <property type="entry name" value="Ac_transferase_dom_sf"/>
</dbReference>
<dbReference type="PANTHER" id="PTHR43775">
    <property type="entry name" value="FATTY ACID SYNTHASE"/>
    <property type="match status" value="1"/>
</dbReference>
<dbReference type="PANTHER" id="PTHR43775:SF51">
    <property type="entry name" value="INACTIVE PHENOLPHTHIOCEROL SYNTHESIS POLYKETIDE SYNTHASE TYPE I PKS1-RELATED"/>
    <property type="match status" value="1"/>
</dbReference>
<evidence type="ECO:0000256" key="10">
    <source>
        <dbReference type="ARBA" id="ARBA00023268"/>
    </source>
</evidence>
<dbReference type="InterPro" id="IPR016039">
    <property type="entry name" value="Thiolase-like"/>
</dbReference>
<evidence type="ECO:0000256" key="13">
    <source>
        <dbReference type="ARBA" id="ARBA00052119"/>
    </source>
</evidence>
<evidence type="ECO:0000256" key="6">
    <source>
        <dbReference type="ARBA" id="ARBA00022832"/>
    </source>
</evidence>
<dbReference type="GO" id="GO:0006633">
    <property type="term" value="P:fatty acid biosynthetic process"/>
    <property type="evidence" value="ECO:0007669"/>
    <property type="project" value="InterPro"/>
</dbReference>
<evidence type="ECO:0000313" key="24">
    <source>
        <dbReference type="Proteomes" id="UP000035170"/>
    </source>
</evidence>
<dbReference type="Pfam" id="PF08659">
    <property type="entry name" value="KR"/>
    <property type="match status" value="1"/>
</dbReference>
<dbReference type="SMART" id="SM00825">
    <property type="entry name" value="PKS_KS"/>
    <property type="match status" value="1"/>
</dbReference>
<dbReference type="InterPro" id="IPR020806">
    <property type="entry name" value="PKS_PP-bd"/>
</dbReference>
<keyword evidence="7" id="KW-0521">NADP</keyword>
<dbReference type="PROSITE" id="PS52004">
    <property type="entry name" value="KS3_2"/>
    <property type="match status" value="1"/>
</dbReference>
<dbReference type="PROSITE" id="PS00012">
    <property type="entry name" value="PHOSPHOPANTETHEINE"/>
    <property type="match status" value="1"/>
</dbReference>
<name>A0A0H2M400_VARPD</name>
<dbReference type="Gene3D" id="3.40.50.720">
    <property type="entry name" value="NAD(P)-binding Rossmann-like Domain"/>
    <property type="match status" value="1"/>
</dbReference>
<dbReference type="InterPro" id="IPR014031">
    <property type="entry name" value="Ketoacyl_synth_C"/>
</dbReference>
<keyword evidence="9" id="KW-0443">Lipid metabolism</keyword>
<dbReference type="InterPro" id="IPR018201">
    <property type="entry name" value="Ketoacyl_synth_AS"/>
</dbReference>
<evidence type="ECO:0000256" key="12">
    <source>
        <dbReference type="ARBA" id="ARBA00051971"/>
    </source>
</evidence>
<evidence type="ECO:0000259" key="21">
    <source>
        <dbReference type="PROSITE" id="PS50075"/>
    </source>
</evidence>
<dbReference type="FunFam" id="3.40.47.10:FF:000042">
    <property type="entry name" value="Polyketide synthase Pks13"/>
    <property type="match status" value="1"/>
</dbReference>
<dbReference type="SUPFAM" id="SSF51735">
    <property type="entry name" value="NAD(P)-binding Rossmann-fold domains"/>
    <property type="match status" value="2"/>
</dbReference>
<dbReference type="EMBL" id="JZWI01000017">
    <property type="protein sequence ID" value="KLN55472.1"/>
    <property type="molecule type" value="Genomic_DNA"/>
</dbReference>
<keyword evidence="23" id="KW-0012">Acyltransferase</keyword>
<evidence type="ECO:0000256" key="20">
    <source>
        <dbReference type="ARBA" id="ARBA00084020"/>
    </source>
</evidence>
<evidence type="ECO:0000256" key="19">
    <source>
        <dbReference type="ARBA" id="ARBA00078169"/>
    </source>
</evidence>
<comment type="cofactor">
    <cofactor evidence="2">
        <name>pantetheine 4'-phosphate</name>
        <dbReference type="ChEBI" id="CHEBI:47942"/>
    </cofactor>
</comment>
<feature type="domain" description="Carrier" evidence="21">
    <location>
        <begin position="1426"/>
        <end position="1501"/>
    </location>
</feature>
<dbReference type="PROSITE" id="PS50075">
    <property type="entry name" value="CARRIER"/>
    <property type="match status" value="1"/>
</dbReference>
<evidence type="ECO:0000259" key="22">
    <source>
        <dbReference type="PROSITE" id="PS52004"/>
    </source>
</evidence>
<evidence type="ECO:0000256" key="7">
    <source>
        <dbReference type="ARBA" id="ARBA00022857"/>
    </source>
</evidence>
<keyword evidence="4" id="KW-0597">Phosphoprotein</keyword>
<evidence type="ECO:0000256" key="18">
    <source>
        <dbReference type="ARBA" id="ARBA00075053"/>
    </source>
</evidence>
<keyword evidence="24" id="KW-1185">Reference proteome</keyword>
<dbReference type="EC" id="2.3.1.292" evidence="16"/>
<dbReference type="SMART" id="SM00823">
    <property type="entry name" value="PKS_PP"/>
    <property type="match status" value="1"/>
</dbReference>
<dbReference type="InterPro" id="IPR009081">
    <property type="entry name" value="PP-bd_ACP"/>
</dbReference>
<evidence type="ECO:0000313" key="23">
    <source>
        <dbReference type="EMBL" id="KLN55472.1"/>
    </source>
</evidence>
<evidence type="ECO:0000256" key="15">
    <source>
        <dbReference type="ARBA" id="ARBA00058455"/>
    </source>
</evidence>
<dbReference type="RefSeq" id="WP_047785429.1">
    <property type="nucleotide sequence ID" value="NZ_JZWI01000017.1"/>
</dbReference>
<dbReference type="Gene3D" id="1.10.1200.10">
    <property type="entry name" value="ACP-like"/>
    <property type="match status" value="1"/>
</dbReference>
<dbReference type="SUPFAM" id="SSF52151">
    <property type="entry name" value="FabD/lysophospholipase-like"/>
    <property type="match status" value="1"/>
</dbReference>
<evidence type="ECO:0000256" key="1">
    <source>
        <dbReference type="ARBA" id="ARBA00001937"/>
    </source>
</evidence>
<dbReference type="GO" id="GO:0004312">
    <property type="term" value="F:fatty acid synthase activity"/>
    <property type="evidence" value="ECO:0007669"/>
    <property type="project" value="TreeGrafter"/>
</dbReference>
<dbReference type="Gene3D" id="3.40.47.10">
    <property type="match status" value="1"/>
</dbReference>
<dbReference type="SUPFAM" id="SSF53901">
    <property type="entry name" value="Thiolase-like"/>
    <property type="match status" value="1"/>
</dbReference>
<dbReference type="Gene3D" id="3.30.70.250">
    <property type="entry name" value="Malonyl-CoA ACP transacylase, ACP-binding"/>
    <property type="match status" value="1"/>
</dbReference>
<dbReference type="SUPFAM" id="SSF55048">
    <property type="entry name" value="Probable ACP-binding domain of malonyl-CoA ACP transacylase"/>
    <property type="match status" value="1"/>
</dbReference>
<dbReference type="InterPro" id="IPR032821">
    <property type="entry name" value="PKS_assoc"/>
</dbReference>
<dbReference type="PROSITE" id="PS00606">
    <property type="entry name" value="KS3_1"/>
    <property type="match status" value="1"/>
</dbReference>